<keyword evidence="6" id="KW-1185">Reference proteome</keyword>
<dbReference type="AlphaFoldDB" id="A0A975P8Y3"/>
<dbReference type="PIRSF" id="PIRSF000428">
    <property type="entry name" value="P_Ac_trans"/>
    <property type="match status" value="1"/>
</dbReference>
<proteinExistence type="inferred from homology"/>
<evidence type="ECO:0000256" key="3">
    <source>
        <dbReference type="ARBA" id="ARBA00023315"/>
    </source>
</evidence>
<keyword evidence="3" id="KW-0012">Acyltransferase</keyword>
<organism evidence="5 6">
    <name type="scientific">Gemmobacter fulvus</name>
    <dbReference type="NCBI Taxonomy" id="2840474"/>
    <lineage>
        <taxon>Bacteria</taxon>
        <taxon>Pseudomonadati</taxon>
        <taxon>Pseudomonadota</taxon>
        <taxon>Alphaproteobacteria</taxon>
        <taxon>Rhodobacterales</taxon>
        <taxon>Paracoccaceae</taxon>
        <taxon>Gemmobacter</taxon>
    </lineage>
</organism>
<evidence type="ECO:0000259" key="4">
    <source>
        <dbReference type="Pfam" id="PF01515"/>
    </source>
</evidence>
<protein>
    <recommendedName>
        <fullName evidence="4">Phosphate acetyl/butaryl transferase domain-containing protein</fullName>
    </recommendedName>
</protein>
<dbReference type="GO" id="GO:0016746">
    <property type="term" value="F:acyltransferase activity"/>
    <property type="evidence" value="ECO:0007669"/>
    <property type="project" value="UniProtKB-KW"/>
</dbReference>
<dbReference type="KEGG" id="gfu:KM031_07470"/>
<dbReference type="Pfam" id="PF01515">
    <property type="entry name" value="PTA_PTB"/>
    <property type="match status" value="1"/>
</dbReference>
<comment type="similarity">
    <text evidence="1">Belongs to the phosphate acetyltransferase and butyryltransferase family.</text>
</comment>
<dbReference type="InterPro" id="IPR012147">
    <property type="entry name" value="P_Ac_Bu_trans"/>
</dbReference>
<dbReference type="PANTHER" id="PTHR43356">
    <property type="entry name" value="PHOSPHATE ACETYLTRANSFERASE"/>
    <property type="match status" value="1"/>
</dbReference>
<dbReference type="EMBL" id="CP076361">
    <property type="protein sequence ID" value="QWK91695.1"/>
    <property type="molecule type" value="Genomic_DNA"/>
</dbReference>
<evidence type="ECO:0000256" key="1">
    <source>
        <dbReference type="ARBA" id="ARBA00005656"/>
    </source>
</evidence>
<reference evidence="5" key="1">
    <citation type="submission" date="2021-06" db="EMBL/GenBank/DDBJ databases">
        <title>Direct submission.</title>
        <authorList>
            <person name="Lee C.-S."/>
            <person name="Jin L."/>
        </authorList>
    </citation>
    <scope>NUCLEOTIDE SEQUENCE</scope>
    <source>
        <strain evidence="5">Con5</strain>
    </source>
</reference>
<dbReference type="RefSeq" id="WP_215503885.1">
    <property type="nucleotide sequence ID" value="NZ_CP076361.1"/>
</dbReference>
<gene>
    <name evidence="5" type="ORF">KM031_07470</name>
</gene>
<evidence type="ECO:0000313" key="5">
    <source>
        <dbReference type="EMBL" id="QWK91695.1"/>
    </source>
</evidence>
<dbReference type="Proteomes" id="UP000679352">
    <property type="component" value="Chromosome"/>
</dbReference>
<evidence type="ECO:0000313" key="6">
    <source>
        <dbReference type="Proteomes" id="UP000679352"/>
    </source>
</evidence>
<keyword evidence="2" id="KW-0808">Transferase</keyword>
<dbReference type="InterPro" id="IPR050500">
    <property type="entry name" value="Phos_Acetyltrans/Butyryltrans"/>
</dbReference>
<evidence type="ECO:0000256" key="2">
    <source>
        <dbReference type="ARBA" id="ARBA00022679"/>
    </source>
</evidence>
<sequence length="309" mass="31289">MAGGAMVIRSFDALRAAMQGRAPMRLAVAGGDDLAVMAGVVAGFEAGLIGSACLTGDLAALRALLPLAWRDQVRLLAAETPEAVAALAVAEVRGGRADVLMKGRVDSAAYLRAIVDRTTGIRAGGVLSNLTLAQMPSVPRLIGATDNGIIPLPDLDQKRAILHNARALFRGLGLDPLRVAAIAASEKVSPRQPATVDAAELAAESRAGALEGLIVDGPFGYDVALSAQAAAAKGLQGSPVAGQADLILFPTIEAGNATVKAWKLHGGAQTGSIVLGATVPVLLNSRADGAAQRVLGLIMAQAIRAGQGL</sequence>
<dbReference type="PANTHER" id="PTHR43356:SF2">
    <property type="entry name" value="PHOSPHATE ACETYLTRANSFERASE"/>
    <property type="match status" value="1"/>
</dbReference>
<dbReference type="InterPro" id="IPR002505">
    <property type="entry name" value="PTA_PTB"/>
</dbReference>
<name>A0A975P8Y3_9RHOB</name>
<dbReference type="Gene3D" id="3.40.718.10">
    <property type="entry name" value="Isopropylmalate Dehydrogenase"/>
    <property type="match status" value="1"/>
</dbReference>
<dbReference type="SUPFAM" id="SSF53659">
    <property type="entry name" value="Isocitrate/Isopropylmalate dehydrogenase-like"/>
    <property type="match status" value="1"/>
</dbReference>
<feature type="domain" description="Phosphate acetyl/butaryl transferase" evidence="4">
    <location>
        <begin position="85"/>
        <end position="291"/>
    </location>
</feature>
<accession>A0A975P8Y3</accession>